<comment type="caution">
    <text evidence="3">The sequence shown here is derived from an EMBL/GenBank/DDBJ whole genome shotgun (WGS) entry which is preliminary data.</text>
</comment>
<feature type="compositionally biased region" description="Low complexity" evidence="1">
    <location>
        <begin position="29"/>
        <end position="43"/>
    </location>
</feature>
<evidence type="ECO:0000256" key="2">
    <source>
        <dbReference type="SAM" id="Phobius"/>
    </source>
</evidence>
<dbReference type="AlphaFoldDB" id="K1JIJ8"/>
<reference evidence="3 4" key="1">
    <citation type="submission" date="2012-05" db="EMBL/GenBank/DDBJ databases">
        <title>The Genome Sequence of Sutterella wadsworthensis 2_1_59BFAA.</title>
        <authorList>
            <consortium name="The Broad Institute Genome Sequencing Platform"/>
            <person name="Earl A."/>
            <person name="Ward D."/>
            <person name="Feldgarden M."/>
            <person name="Gevers D."/>
            <person name="Daigneault M."/>
            <person name="Strauss J."/>
            <person name="Allen-Vercoe E."/>
            <person name="Walker B."/>
            <person name="Young S.K."/>
            <person name="Zeng Q."/>
            <person name="Gargeya S."/>
            <person name="Fitzgerald M."/>
            <person name="Haas B."/>
            <person name="Abouelleil A."/>
            <person name="Alvarado L."/>
            <person name="Arachchi H.M."/>
            <person name="Berlin A.M."/>
            <person name="Chapman S.B."/>
            <person name="Goldberg J."/>
            <person name="Griggs A."/>
            <person name="Gujja S."/>
            <person name="Hansen M."/>
            <person name="Howarth C."/>
            <person name="Imamovic A."/>
            <person name="Larimer J."/>
            <person name="McCowen C."/>
            <person name="Montmayeur A."/>
            <person name="Murphy C."/>
            <person name="Neiman D."/>
            <person name="Pearson M."/>
            <person name="Priest M."/>
            <person name="Roberts A."/>
            <person name="Saif S."/>
            <person name="Shea T."/>
            <person name="Sisk P."/>
            <person name="Sykes S."/>
            <person name="Wortman J."/>
            <person name="Nusbaum C."/>
            <person name="Birren B."/>
        </authorList>
    </citation>
    <scope>NUCLEOTIDE SEQUENCE [LARGE SCALE GENOMIC DNA]</scope>
    <source>
        <strain evidence="3 4">2_1_59BFAA</strain>
    </source>
</reference>
<sequence>MSFSDPVKIIDHIPQDFDMKIKQRHRGQIKPAPKIKAQPAKAPEPFSCERPGRIWTLITFFGALAVIAGALITGAWSNE</sequence>
<keyword evidence="2" id="KW-0472">Membrane</keyword>
<dbReference type="STRING" id="742823.HMPREF9465_00899"/>
<accession>K1JIJ8</accession>
<evidence type="ECO:0000313" key="3">
    <source>
        <dbReference type="EMBL" id="EKB31500.1"/>
    </source>
</evidence>
<dbReference type="Proteomes" id="UP000005835">
    <property type="component" value="Unassembled WGS sequence"/>
</dbReference>
<keyword evidence="4" id="KW-1185">Reference proteome</keyword>
<proteinExistence type="predicted"/>
<protein>
    <submittedName>
        <fullName evidence="3">Uncharacterized protein</fullName>
    </submittedName>
</protein>
<keyword evidence="2" id="KW-1133">Transmembrane helix</keyword>
<feature type="transmembrane region" description="Helical" evidence="2">
    <location>
        <begin position="54"/>
        <end position="76"/>
    </location>
</feature>
<dbReference type="EMBL" id="ADMG01000023">
    <property type="protein sequence ID" value="EKB31500.1"/>
    <property type="molecule type" value="Genomic_DNA"/>
</dbReference>
<evidence type="ECO:0000256" key="1">
    <source>
        <dbReference type="SAM" id="MobiDB-lite"/>
    </source>
</evidence>
<dbReference type="PATRIC" id="fig|742823.3.peg.904"/>
<organism evidence="3 4">
    <name type="scientific">Sutterella wadsworthensis 2_1_59BFAA</name>
    <dbReference type="NCBI Taxonomy" id="742823"/>
    <lineage>
        <taxon>Bacteria</taxon>
        <taxon>Pseudomonadati</taxon>
        <taxon>Pseudomonadota</taxon>
        <taxon>Betaproteobacteria</taxon>
        <taxon>Burkholderiales</taxon>
        <taxon>Sutterellaceae</taxon>
        <taxon>Sutterella</taxon>
    </lineage>
</organism>
<keyword evidence="2" id="KW-0812">Transmembrane</keyword>
<name>K1JIJ8_9BURK</name>
<dbReference type="HOGENOM" id="CLU_2604742_0_0_4"/>
<gene>
    <name evidence="3" type="ORF">HMPREF9465_00899</name>
</gene>
<feature type="region of interest" description="Disordered" evidence="1">
    <location>
        <begin position="28"/>
        <end position="47"/>
    </location>
</feature>
<dbReference type="RefSeq" id="WP_005434566.1">
    <property type="nucleotide sequence ID" value="NZ_JH815515.1"/>
</dbReference>
<evidence type="ECO:0000313" key="4">
    <source>
        <dbReference type="Proteomes" id="UP000005835"/>
    </source>
</evidence>